<evidence type="ECO:0000313" key="1">
    <source>
        <dbReference type="EMBL" id="CAI9717481.1"/>
    </source>
</evidence>
<organism evidence="1 2">
    <name type="scientific">Octopus vulgaris</name>
    <name type="common">Common octopus</name>
    <dbReference type="NCBI Taxonomy" id="6645"/>
    <lineage>
        <taxon>Eukaryota</taxon>
        <taxon>Metazoa</taxon>
        <taxon>Spiralia</taxon>
        <taxon>Lophotrochozoa</taxon>
        <taxon>Mollusca</taxon>
        <taxon>Cephalopoda</taxon>
        <taxon>Coleoidea</taxon>
        <taxon>Octopodiformes</taxon>
        <taxon>Octopoda</taxon>
        <taxon>Incirrata</taxon>
        <taxon>Octopodidae</taxon>
        <taxon>Octopus</taxon>
    </lineage>
</organism>
<dbReference type="Proteomes" id="UP001162480">
    <property type="component" value="Chromosome 2"/>
</dbReference>
<reference evidence="1" key="1">
    <citation type="submission" date="2023-08" db="EMBL/GenBank/DDBJ databases">
        <authorList>
            <person name="Alioto T."/>
            <person name="Alioto T."/>
            <person name="Gomez Garrido J."/>
        </authorList>
    </citation>
    <scope>NUCLEOTIDE SEQUENCE</scope>
</reference>
<protein>
    <submittedName>
        <fullName evidence="1">Uncharacterized protein</fullName>
    </submittedName>
</protein>
<gene>
    <name evidence="1" type="ORF">OCTVUL_1B031576</name>
</gene>
<dbReference type="AlphaFoldDB" id="A0AA36AJT9"/>
<evidence type="ECO:0000313" key="2">
    <source>
        <dbReference type="Proteomes" id="UP001162480"/>
    </source>
</evidence>
<sequence length="122" mass="13375">MIHNEDYAIIKHIGEYHHSSCASKPKVRKTLADLKAQAAASQESSCSLIATACEKLGENEMAPMPSSSCGEIVIHFIPYQQNCAVTDTGFSCFCGYKEEKICAWDGIDPDAQHQAESKDFIC</sequence>
<accession>A0AA36AJT9</accession>
<proteinExistence type="predicted"/>
<keyword evidence="2" id="KW-1185">Reference proteome</keyword>
<name>A0AA36AJT9_OCTVU</name>
<dbReference type="EMBL" id="OX597815">
    <property type="protein sequence ID" value="CAI9717481.1"/>
    <property type="molecule type" value="Genomic_DNA"/>
</dbReference>